<gene>
    <name evidence="1" type="ORF">ACFPP7_02920</name>
</gene>
<evidence type="ECO:0000313" key="2">
    <source>
        <dbReference type="Proteomes" id="UP001596084"/>
    </source>
</evidence>
<evidence type="ECO:0000313" key="1">
    <source>
        <dbReference type="EMBL" id="MFC5519871.1"/>
    </source>
</evidence>
<name>A0ABW0Q4Y4_9BURK</name>
<dbReference type="Proteomes" id="UP001596084">
    <property type="component" value="Unassembled WGS sequence"/>
</dbReference>
<comment type="caution">
    <text evidence="1">The sequence shown here is derived from an EMBL/GenBank/DDBJ whole genome shotgun (WGS) entry which is preliminary data.</text>
</comment>
<reference evidence="2" key="1">
    <citation type="journal article" date="2019" name="Int. J. Syst. Evol. Microbiol.">
        <title>The Global Catalogue of Microorganisms (GCM) 10K type strain sequencing project: providing services to taxonomists for standard genome sequencing and annotation.</title>
        <authorList>
            <consortium name="The Broad Institute Genomics Platform"/>
            <consortium name="The Broad Institute Genome Sequencing Center for Infectious Disease"/>
            <person name="Wu L."/>
            <person name="Ma J."/>
        </authorList>
    </citation>
    <scope>NUCLEOTIDE SEQUENCE [LARGE SCALE GENOMIC DNA]</scope>
    <source>
        <strain evidence="2">CGMCC 4.7277</strain>
    </source>
</reference>
<proteinExistence type="predicted"/>
<protein>
    <submittedName>
        <fullName evidence="1">Uncharacterized protein</fullName>
    </submittedName>
</protein>
<dbReference type="EMBL" id="JBHSMX010000006">
    <property type="protein sequence ID" value="MFC5519871.1"/>
    <property type="molecule type" value="Genomic_DNA"/>
</dbReference>
<keyword evidence="2" id="KW-1185">Reference proteome</keyword>
<organism evidence="1 2">
    <name type="scientific">Polaromonas jejuensis</name>
    <dbReference type="NCBI Taxonomy" id="457502"/>
    <lineage>
        <taxon>Bacteria</taxon>
        <taxon>Pseudomonadati</taxon>
        <taxon>Pseudomonadota</taxon>
        <taxon>Betaproteobacteria</taxon>
        <taxon>Burkholderiales</taxon>
        <taxon>Comamonadaceae</taxon>
        <taxon>Polaromonas</taxon>
    </lineage>
</organism>
<sequence>MENGVTAELRYNKPGICHLRTGLAMAHLISNSPPMTNRKVSSIDRIRAQLWMASLKQMTGLNSPEKVAEFLISRLGWDKGDCTSLKRYAAGTQRAGGALGPNSSGKWVELAAKIWPDTRAWFMTPLWFLLREEKVSLDDLLICVKNLPPLFREDFLLPSGPNSPPALCVNPIPKDFLYSFTDPVNPWSLGALACAMRRAELAGEPGTVRWAGVGIVWAIGYLLESTHPVMHPPLKELRELVNKYFAEIIYPGQYLLRAPITDGDIDRFANERQKFMDYFLECDFGEWKPGQPFPWIHKEG</sequence>
<accession>A0ABW0Q4Y4</accession>